<proteinExistence type="predicted"/>
<keyword evidence="3" id="KW-1185">Reference proteome</keyword>
<name>A0A8J7CU15_9RHOB</name>
<dbReference type="Proteomes" id="UP000609121">
    <property type="component" value="Unassembled WGS sequence"/>
</dbReference>
<evidence type="ECO:0000313" key="2">
    <source>
        <dbReference type="EMBL" id="MBE3637064.1"/>
    </source>
</evidence>
<dbReference type="GO" id="GO:0051536">
    <property type="term" value="F:iron-sulfur cluster binding"/>
    <property type="evidence" value="ECO:0007669"/>
    <property type="project" value="InterPro"/>
</dbReference>
<dbReference type="RefSeq" id="WP_193179253.1">
    <property type="nucleotide sequence ID" value="NZ_JACVXA010000005.1"/>
</dbReference>
<reference evidence="2" key="1">
    <citation type="submission" date="2020-09" db="EMBL/GenBank/DDBJ databases">
        <title>A novel bacterium of genus Mangrovicoccus, isolated from South China Sea.</title>
        <authorList>
            <person name="Huang H."/>
            <person name="Mo K."/>
            <person name="Hu Y."/>
        </authorList>
    </citation>
    <scope>NUCLEOTIDE SEQUENCE</scope>
    <source>
        <strain evidence="2">HB182678</strain>
    </source>
</reference>
<accession>A0A8J7CU15</accession>
<evidence type="ECO:0000313" key="3">
    <source>
        <dbReference type="Proteomes" id="UP000609121"/>
    </source>
</evidence>
<dbReference type="Gene3D" id="3.90.1010.10">
    <property type="match status" value="1"/>
</dbReference>
<organism evidence="2 3">
    <name type="scientific">Mangrovicoccus algicola</name>
    <dbReference type="NCBI Taxonomy" id="2771008"/>
    <lineage>
        <taxon>Bacteria</taxon>
        <taxon>Pseudomonadati</taxon>
        <taxon>Pseudomonadota</taxon>
        <taxon>Alphaproteobacteria</taxon>
        <taxon>Rhodobacterales</taxon>
        <taxon>Paracoccaceae</taxon>
        <taxon>Mangrovicoccus</taxon>
    </lineage>
</organism>
<dbReference type="Pfam" id="PF01592">
    <property type="entry name" value="NifU_N"/>
    <property type="match status" value="1"/>
</dbReference>
<gene>
    <name evidence="2" type="ORF">ICN82_02445</name>
</gene>
<dbReference type="GO" id="GO:0005506">
    <property type="term" value="F:iron ion binding"/>
    <property type="evidence" value="ECO:0007669"/>
    <property type="project" value="InterPro"/>
</dbReference>
<sequence length="150" mass="15591">MSDTDLVKLYSQRILRLAASIPHAGRLEAPTASAAVRAPLCGSTVTVDLHLDGTGRITGFAQDVKACALGQAAASVVGAHAIGRDHAEILRARAELKAMLTEDGPPPAAPFEELETLRPAAEFRNRHASILLCLDATLAAMEGRASAAAT</sequence>
<protein>
    <submittedName>
        <fullName evidence="2">Iron-sulfur cluster assembly scaffold protein</fullName>
    </submittedName>
</protein>
<dbReference type="AlphaFoldDB" id="A0A8J7CU15"/>
<comment type="caution">
    <text evidence="2">The sequence shown here is derived from an EMBL/GenBank/DDBJ whole genome shotgun (WGS) entry which is preliminary data.</text>
</comment>
<dbReference type="SUPFAM" id="SSF82649">
    <property type="entry name" value="SufE/NifU"/>
    <property type="match status" value="1"/>
</dbReference>
<dbReference type="InterPro" id="IPR002871">
    <property type="entry name" value="NIF_FeS_clus_asmbl_NifU_N"/>
</dbReference>
<dbReference type="EMBL" id="JACVXA010000005">
    <property type="protein sequence ID" value="MBE3637064.1"/>
    <property type="molecule type" value="Genomic_DNA"/>
</dbReference>
<feature type="domain" description="NIF system FeS cluster assembly NifU N-terminal" evidence="1">
    <location>
        <begin position="10"/>
        <end position="89"/>
    </location>
</feature>
<dbReference type="GO" id="GO:0016226">
    <property type="term" value="P:iron-sulfur cluster assembly"/>
    <property type="evidence" value="ECO:0007669"/>
    <property type="project" value="InterPro"/>
</dbReference>
<evidence type="ECO:0000259" key="1">
    <source>
        <dbReference type="Pfam" id="PF01592"/>
    </source>
</evidence>